<organism evidence="1 2">
    <name type="scientific">Limimaricola variabilis</name>
    <dbReference type="NCBI Taxonomy" id="1492771"/>
    <lineage>
        <taxon>Bacteria</taxon>
        <taxon>Pseudomonadati</taxon>
        <taxon>Pseudomonadota</taxon>
        <taxon>Alphaproteobacteria</taxon>
        <taxon>Rhodobacterales</taxon>
        <taxon>Paracoccaceae</taxon>
        <taxon>Limimaricola</taxon>
    </lineage>
</organism>
<protein>
    <submittedName>
        <fullName evidence="1">Uncharacterized protein</fullName>
    </submittedName>
</protein>
<evidence type="ECO:0000313" key="1">
    <source>
        <dbReference type="EMBL" id="MBB3711023.1"/>
    </source>
</evidence>
<gene>
    <name evidence="1" type="ORF">FHS00_000576</name>
</gene>
<name>A0ABR6HKR3_9RHOB</name>
<proteinExistence type="predicted"/>
<dbReference type="Proteomes" id="UP000576152">
    <property type="component" value="Unassembled WGS sequence"/>
</dbReference>
<evidence type="ECO:0000313" key="2">
    <source>
        <dbReference type="Proteomes" id="UP000576152"/>
    </source>
</evidence>
<comment type="caution">
    <text evidence="1">The sequence shown here is derived from an EMBL/GenBank/DDBJ whole genome shotgun (WGS) entry which is preliminary data.</text>
</comment>
<accession>A0ABR6HKR3</accession>
<keyword evidence="2" id="KW-1185">Reference proteome</keyword>
<dbReference type="EMBL" id="JACIBX010000001">
    <property type="protein sequence ID" value="MBB3711023.1"/>
    <property type="molecule type" value="Genomic_DNA"/>
</dbReference>
<sequence>MTSDPEDAEAMARTFTIYHPDGTTTRMTSEKDVDFDVREGRLLILYDGRVRTILPESDWVSVNHRPRAR</sequence>
<reference evidence="1 2" key="1">
    <citation type="submission" date="2020-08" db="EMBL/GenBank/DDBJ databases">
        <title>Genomic Encyclopedia of Type Strains, Phase III (KMG-III): the genomes of soil and plant-associated and newly described type strains.</title>
        <authorList>
            <person name="Whitman W."/>
        </authorList>
    </citation>
    <scope>NUCLEOTIDE SEQUENCE [LARGE SCALE GENOMIC DNA]</scope>
    <source>
        <strain evidence="1 2">CECT 8572</strain>
    </source>
</reference>